<dbReference type="AlphaFoldDB" id="A0A8I2C401"/>
<dbReference type="Proteomes" id="UP001565471">
    <property type="component" value="Unassembled WGS sequence"/>
</dbReference>
<evidence type="ECO:0000313" key="5">
    <source>
        <dbReference type="Proteomes" id="UP001565471"/>
    </source>
</evidence>
<feature type="signal peptide" evidence="1">
    <location>
        <begin position="1"/>
        <end position="22"/>
    </location>
</feature>
<comment type="caution">
    <text evidence="2">The sequence shown here is derived from an EMBL/GenBank/DDBJ whole genome shotgun (WGS) entry which is preliminary data.</text>
</comment>
<dbReference type="Proteomes" id="UP000673383">
    <property type="component" value="Unassembled WGS sequence"/>
</dbReference>
<evidence type="ECO:0000256" key="1">
    <source>
        <dbReference type="SAM" id="SignalP"/>
    </source>
</evidence>
<organism evidence="2 4">
    <name type="scientific">Bradyrhizobium elkanii</name>
    <dbReference type="NCBI Taxonomy" id="29448"/>
    <lineage>
        <taxon>Bacteria</taxon>
        <taxon>Pseudomonadati</taxon>
        <taxon>Pseudomonadota</taxon>
        <taxon>Alphaproteobacteria</taxon>
        <taxon>Hyphomicrobiales</taxon>
        <taxon>Nitrobacteraceae</taxon>
        <taxon>Bradyrhizobium</taxon>
    </lineage>
</organism>
<evidence type="ECO:0000313" key="4">
    <source>
        <dbReference type="Proteomes" id="UP000673383"/>
    </source>
</evidence>
<dbReference type="EMBL" id="JAFICZ010000001">
    <property type="protein sequence ID" value="MBP1297095.1"/>
    <property type="molecule type" value="Genomic_DNA"/>
</dbReference>
<dbReference type="EMBL" id="JBGBZA010000002">
    <property type="protein sequence ID" value="MEY9317541.1"/>
    <property type="molecule type" value="Genomic_DNA"/>
</dbReference>
<reference evidence="3 5" key="2">
    <citation type="submission" date="2024-07" db="EMBL/GenBank/DDBJ databases">
        <title>Genomic Encyclopedia of Type Strains, Phase V (KMG-V): Genome sequencing to study the core and pangenomes of soil and plant-associated prokaryotes.</title>
        <authorList>
            <person name="Whitman W."/>
        </authorList>
    </citation>
    <scope>NUCLEOTIDE SEQUENCE [LARGE SCALE GENOMIC DNA]</scope>
    <source>
        <strain evidence="3 5">USDA 415</strain>
    </source>
</reference>
<evidence type="ECO:0000313" key="2">
    <source>
        <dbReference type="EMBL" id="MBP1297095.1"/>
    </source>
</evidence>
<name>A0A8I2C401_BRAEL</name>
<keyword evidence="5" id="KW-1185">Reference proteome</keyword>
<evidence type="ECO:0000313" key="3">
    <source>
        <dbReference type="EMBL" id="MEY9317541.1"/>
    </source>
</evidence>
<reference evidence="2" key="1">
    <citation type="submission" date="2021-02" db="EMBL/GenBank/DDBJ databases">
        <title>Genomic Encyclopedia of Type Strains, Phase IV (KMG-V): Genome sequencing to study the core and pangenomes of soil and plant-associated prokaryotes.</title>
        <authorList>
            <person name="Whitman W."/>
        </authorList>
    </citation>
    <scope>NUCLEOTIDE SEQUENCE</scope>
    <source>
        <strain evidence="2">USDA 406</strain>
    </source>
</reference>
<protein>
    <submittedName>
        <fullName evidence="2">Uncharacterized protein</fullName>
    </submittedName>
</protein>
<dbReference type="RefSeq" id="WP_051447831.1">
    <property type="nucleotide sequence ID" value="NZ_CP126026.1"/>
</dbReference>
<proteinExistence type="predicted"/>
<gene>
    <name evidence="3" type="ORF">ABIF29_004340</name>
    <name evidence="2" type="ORF">JOH49_006848</name>
</gene>
<keyword evidence="1" id="KW-0732">Signal</keyword>
<sequence>MKLLQLALAGVLMLCALAPASARDVPVQVESGRNVTFITDDPGGLIVDFVKKYSDMRDARTKVVLTGECVSACTLMLSILRPELVCAMPEAALGFHSASTITKEPGKPDVIEHAPEISLLVFNSYPAKVRSFLEARGWRGANAHPDIIWVRGKNLRKMIRPCTEADMS</sequence>
<accession>A0A8I2C401</accession>
<feature type="chain" id="PRO_5034826230" evidence="1">
    <location>
        <begin position="23"/>
        <end position="168"/>
    </location>
</feature>